<dbReference type="InterPro" id="IPR032675">
    <property type="entry name" value="LRR_dom_sf"/>
</dbReference>
<dbReference type="Gramene" id="TraesSTA2A03G00733530.1">
    <property type="protein sequence ID" value="TraesSTA2A03G00733530.1.CDS1"/>
    <property type="gene ID" value="TraesSTA2A03G00733530"/>
</dbReference>
<dbReference type="Gramene" id="TraesSYM2A03G00742710.1">
    <property type="protein sequence ID" value="TraesSYM2A03G00742710.1.CDS1"/>
    <property type="gene ID" value="TraesSYM2A03G00742710"/>
</dbReference>
<dbReference type="Gramene" id="TraesCAD_scaffold_071781_01G000100.1">
    <property type="protein sequence ID" value="TraesCAD_scaffold_071781_01G000100.1"/>
    <property type="gene ID" value="TraesCAD_scaffold_071781_01G000100"/>
</dbReference>
<dbReference type="Gene3D" id="3.80.10.10">
    <property type="entry name" value="Ribonuclease Inhibitor"/>
    <property type="match status" value="1"/>
</dbReference>
<dbReference type="Gramene" id="TraesLDM2A03G00737830.1">
    <property type="protein sequence ID" value="TraesLDM2A03G00737830.1.CDS1"/>
    <property type="gene ID" value="TraesLDM2A03G00737830"/>
</dbReference>
<name>A0A3B6B291_WHEAT</name>
<dbReference type="InterPro" id="IPR001611">
    <property type="entry name" value="Leu-rich_rpt"/>
</dbReference>
<dbReference type="Gramene" id="TraesNOR2A03G00745010.1">
    <property type="protein sequence ID" value="TraesNOR2A03G00745010.1.CDS1"/>
    <property type="gene ID" value="TraesNOR2A03G00745010"/>
</dbReference>
<feature type="signal peptide" evidence="11">
    <location>
        <begin position="1"/>
        <end position="18"/>
    </location>
</feature>
<proteinExistence type="inferred from homology"/>
<evidence type="ECO:0000256" key="5">
    <source>
        <dbReference type="ARBA" id="ARBA00022729"/>
    </source>
</evidence>
<dbReference type="PANTHER" id="PTHR48059">
    <property type="entry name" value="POLYGALACTURONASE INHIBITOR 1"/>
    <property type="match status" value="1"/>
</dbReference>
<evidence type="ECO:0000256" key="7">
    <source>
        <dbReference type="ARBA" id="ARBA00022989"/>
    </source>
</evidence>
<evidence type="ECO:0000256" key="8">
    <source>
        <dbReference type="ARBA" id="ARBA00023136"/>
    </source>
</evidence>
<evidence type="ECO:0000256" key="3">
    <source>
        <dbReference type="ARBA" id="ARBA00022614"/>
    </source>
</evidence>
<evidence type="ECO:0000256" key="1">
    <source>
        <dbReference type="ARBA" id="ARBA00004167"/>
    </source>
</evidence>
<comment type="subcellular location">
    <subcellularLocation>
        <location evidence="2">Cell envelope</location>
    </subcellularLocation>
    <subcellularLocation>
        <location evidence="1">Membrane</location>
        <topology evidence="1">Single-pass membrane protein</topology>
    </subcellularLocation>
</comment>
<evidence type="ECO:0000256" key="4">
    <source>
        <dbReference type="ARBA" id="ARBA00022692"/>
    </source>
</evidence>
<reference evidence="13" key="1">
    <citation type="submission" date="2018-08" db="EMBL/GenBank/DDBJ databases">
        <authorList>
            <person name="Rossello M."/>
        </authorList>
    </citation>
    <scope>NUCLEOTIDE SEQUENCE [LARGE SCALE GENOMIC DNA]</scope>
    <source>
        <strain evidence="13">cv. Chinese Spring</strain>
    </source>
</reference>
<dbReference type="SMR" id="A0A3B6B291"/>
<dbReference type="GO" id="GO:0005886">
    <property type="term" value="C:plasma membrane"/>
    <property type="evidence" value="ECO:0000318"/>
    <property type="project" value="GO_Central"/>
</dbReference>
<dbReference type="SUPFAM" id="SSF52058">
    <property type="entry name" value="L domain-like"/>
    <property type="match status" value="1"/>
</dbReference>
<keyword evidence="7" id="KW-1133">Transmembrane helix</keyword>
<protein>
    <recommendedName>
        <fullName evidence="12">Leucine-rich repeat-containing N-terminal plant-type domain-containing protein</fullName>
    </recommendedName>
</protein>
<keyword evidence="8" id="KW-0472">Membrane</keyword>
<dbReference type="Gramene" id="TraesCLE_scaffold_070182_01G000100.1">
    <property type="protein sequence ID" value="TraesCLE_scaffold_070182_01G000100.1"/>
    <property type="gene ID" value="TraesCLE_scaffold_070182_01G000100"/>
</dbReference>
<dbReference type="EnsemblPlants" id="TraesCS2A02G345900.1">
    <property type="protein sequence ID" value="TraesCS2A02G345900.1.cds1"/>
    <property type="gene ID" value="TraesCS2A02G345900"/>
</dbReference>
<evidence type="ECO:0000313" key="13">
    <source>
        <dbReference type="EnsemblPlants" id="TraesCS2A02G345900.1.cds1"/>
    </source>
</evidence>
<sequence>MSPLLLLLLALALPQALATQGPASETQEDDVRCLRGVKSALADPDGRLSAWTFGNTSAGAVCDFPGITCWNPQESRVLGLSLAGFGLQGTVPSALKYCRSTNTLDLSKNALEGPIPPALCDWLPFLVVLDLSGNRFSGPLPSELANCRYLNSLKLSHNNFSGQIPASLSRLERLKSLDLSENRLDGQIPPQLGATFPKESFSGNPGPVWTPCVLALRPRLAVGQANLNIDMS</sequence>
<dbReference type="PANTHER" id="PTHR48059:SF12">
    <property type="entry name" value="POLYGALACTURONASE INHIBITOR 1-LIKE"/>
    <property type="match status" value="1"/>
</dbReference>
<dbReference type="Gramene" id="TraesARI2A03G00742820.1">
    <property type="protein sequence ID" value="TraesARI2A03G00742820.1.CDS1"/>
    <property type="gene ID" value="TraesARI2A03G00742820"/>
</dbReference>
<dbReference type="AlphaFoldDB" id="A0A3B6B291"/>
<evidence type="ECO:0000259" key="12">
    <source>
        <dbReference type="Pfam" id="PF08263"/>
    </source>
</evidence>
<feature type="chain" id="PRO_5043171461" description="Leucine-rich repeat-containing N-terminal plant-type domain-containing protein" evidence="11">
    <location>
        <begin position="19"/>
        <end position="232"/>
    </location>
</feature>
<dbReference type="Gramene" id="TraesLAC2A03G00739010.1">
    <property type="protein sequence ID" value="TraesLAC2A03G00739010.1.CDS1"/>
    <property type="gene ID" value="TraesLAC2A03G00739010"/>
</dbReference>
<dbReference type="PRINTS" id="PR00019">
    <property type="entry name" value="LEURICHRPT"/>
</dbReference>
<accession>A0A3B6B291</accession>
<evidence type="ECO:0000256" key="2">
    <source>
        <dbReference type="ARBA" id="ARBA00004196"/>
    </source>
</evidence>
<dbReference type="OrthoDB" id="2151624at2759"/>
<dbReference type="Gramene" id="TraesJUL2A03G00740020.1">
    <property type="protein sequence ID" value="TraesJUL2A03G00740020.1.CDS1"/>
    <property type="gene ID" value="TraesJUL2A03G00740020"/>
</dbReference>
<keyword evidence="5 11" id="KW-0732">Signal</keyword>
<feature type="domain" description="Leucine-rich repeat-containing N-terminal plant-type" evidence="12">
    <location>
        <begin position="28"/>
        <end position="70"/>
    </location>
</feature>
<dbReference type="Gramene" id="TraesCS2A03G0847600.1">
    <property type="protein sequence ID" value="TraesCS2A03G0847600.1.CDS1"/>
    <property type="gene ID" value="TraesCS2A03G0847600"/>
</dbReference>
<evidence type="ECO:0000256" key="9">
    <source>
        <dbReference type="ARBA" id="ARBA00023180"/>
    </source>
</evidence>
<dbReference type="InterPro" id="IPR013210">
    <property type="entry name" value="LRR_N_plant-typ"/>
</dbReference>
<dbReference type="Gramene" id="TraesROB_scaffold_068952_01G000100.1">
    <property type="protein sequence ID" value="TraesROB_scaffold_068952_01G000100.1"/>
    <property type="gene ID" value="TraesROB_scaffold_068952_01G000100"/>
</dbReference>
<dbReference type="PaxDb" id="4565-Traes_2AL_34786C78C.1"/>
<dbReference type="Gramene" id="TraesCS2A02G345900.1">
    <property type="protein sequence ID" value="TraesCS2A02G345900.1.cds1"/>
    <property type="gene ID" value="TraesCS2A02G345900"/>
</dbReference>
<dbReference type="Pfam" id="PF08263">
    <property type="entry name" value="LRRNT_2"/>
    <property type="match status" value="1"/>
</dbReference>
<evidence type="ECO:0000256" key="6">
    <source>
        <dbReference type="ARBA" id="ARBA00022737"/>
    </source>
</evidence>
<evidence type="ECO:0000313" key="14">
    <source>
        <dbReference type="Proteomes" id="UP000019116"/>
    </source>
</evidence>
<keyword evidence="4" id="KW-0812">Transmembrane</keyword>
<organism evidence="13">
    <name type="scientific">Triticum aestivum</name>
    <name type="common">Wheat</name>
    <dbReference type="NCBI Taxonomy" id="4565"/>
    <lineage>
        <taxon>Eukaryota</taxon>
        <taxon>Viridiplantae</taxon>
        <taxon>Streptophyta</taxon>
        <taxon>Embryophyta</taxon>
        <taxon>Tracheophyta</taxon>
        <taxon>Spermatophyta</taxon>
        <taxon>Magnoliopsida</taxon>
        <taxon>Liliopsida</taxon>
        <taxon>Poales</taxon>
        <taxon>Poaceae</taxon>
        <taxon>BOP clade</taxon>
        <taxon>Pooideae</taxon>
        <taxon>Triticodae</taxon>
        <taxon>Triticeae</taxon>
        <taxon>Triticinae</taxon>
        <taxon>Triticum</taxon>
    </lineage>
</organism>
<dbReference type="STRING" id="4565.A0A3B6B291"/>
<dbReference type="OMA" id="ANCKFIN"/>
<keyword evidence="3" id="KW-0433">Leucine-rich repeat</keyword>
<dbReference type="Gramene" id="TraesJAG2A03G00735430.1">
    <property type="protein sequence ID" value="TraesJAG2A03G00735430.1.CDS1"/>
    <property type="gene ID" value="TraesJAG2A03G00735430"/>
</dbReference>
<keyword evidence="6" id="KW-0677">Repeat</keyword>
<dbReference type="GO" id="GO:0038023">
    <property type="term" value="F:signaling receptor activity"/>
    <property type="evidence" value="ECO:0000318"/>
    <property type="project" value="GO_Central"/>
</dbReference>
<dbReference type="Proteomes" id="UP000019116">
    <property type="component" value="Chromosome 2A"/>
</dbReference>
<dbReference type="Gramene" id="TraesWEE_scaffold_069061_01G000100.1">
    <property type="protein sequence ID" value="TraesWEE_scaffold_069061_01G000100.1"/>
    <property type="gene ID" value="TraesWEE_scaffold_069061_01G000100"/>
</dbReference>
<dbReference type="InterPro" id="IPR051848">
    <property type="entry name" value="PGIP"/>
</dbReference>
<dbReference type="FunFam" id="3.80.10.10:FF:000275">
    <property type="entry name" value="Leucine-rich repeat receptor-like protein kinase"/>
    <property type="match status" value="1"/>
</dbReference>
<dbReference type="Pfam" id="PF00560">
    <property type="entry name" value="LRR_1"/>
    <property type="match status" value="4"/>
</dbReference>
<evidence type="ECO:0000256" key="10">
    <source>
        <dbReference type="ARBA" id="ARBA00038043"/>
    </source>
</evidence>
<reference evidence="13" key="2">
    <citation type="submission" date="2018-10" db="UniProtKB">
        <authorList>
            <consortium name="EnsemblPlants"/>
        </authorList>
    </citation>
    <scope>IDENTIFICATION</scope>
</reference>
<evidence type="ECO:0000256" key="11">
    <source>
        <dbReference type="SAM" id="SignalP"/>
    </source>
</evidence>
<dbReference type="Gramene" id="TraesMAC2A03G00734030.1">
    <property type="protein sequence ID" value="TraesMAC2A03G00734030.1.CDS1"/>
    <property type="gene ID" value="TraesMAC2A03G00734030"/>
</dbReference>
<keyword evidence="9" id="KW-0325">Glycoprotein</keyword>
<keyword evidence="14" id="KW-1185">Reference proteome</keyword>
<comment type="similarity">
    <text evidence="10">Belongs to the polygalacturonase-inhibiting protein family.</text>
</comment>